<proteinExistence type="predicted"/>
<dbReference type="Pfam" id="PF05036">
    <property type="entry name" value="SPOR"/>
    <property type="match status" value="1"/>
</dbReference>
<dbReference type="EMBL" id="LT670848">
    <property type="protein sequence ID" value="SHM95176.1"/>
    <property type="molecule type" value="Genomic_DNA"/>
</dbReference>
<feature type="chain" id="PRO_5012839358" evidence="1">
    <location>
        <begin position="26"/>
        <end position="129"/>
    </location>
</feature>
<dbReference type="InterPro" id="IPR007730">
    <property type="entry name" value="SPOR-like_dom"/>
</dbReference>
<evidence type="ECO:0000256" key="1">
    <source>
        <dbReference type="SAM" id="SignalP"/>
    </source>
</evidence>
<feature type="domain" description="SPOR" evidence="2">
    <location>
        <begin position="57"/>
        <end position="123"/>
    </location>
</feature>
<organism evidence="3 4">
    <name type="scientific">Salegentibacter salegens</name>
    <dbReference type="NCBI Taxonomy" id="143223"/>
    <lineage>
        <taxon>Bacteria</taxon>
        <taxon>Pseudomonadati</taxon>
        <taxon>Bacteroidota</taxon>
        <taxon>Flavobacteriia</taxon>
        <taxon>Flavobacteriales</taxon>
        <taxon>Flavobacteriaceae</taxon>
        <taxon>Salegentibacter</taxon>
    </lineage>
</organism>
<dbReference type="AlphaFoldDB" id="A0A1M7MVL5"/>
<dbReference type="OrthoDB" id="2473397at2"/>
<accession>A0A1M7MVL5</accession>
<dbReference type="Proteomes" id="UP000190235">
    <property type="component" value="Chromosome I"/>
</dbReference>
<keyword evidence="4" id="KW-1185">Reference proteome</keyword>
<evidence type="ECO:0000313" key="4">
    <source>
        <dbReference type="Proteomes" id="UP000190235"/>
    </source>
</evidence>
<evidence type="ECO:0000313" key="3">
    <source>
        <dbReference type="EMBL" id="SHM95176.1"/>
    </source>
</evidence>
<dbReference type="STRING" id="143223.SAMN05878281_2714"/>
<dbReference type="InterPro" id="IPR036680">
    <property type="entry name" value="SPOR-like_sf"/>
</dbReference>
<dbReference type="RefSeq" id="WP_079735712.1">
    <property type="nucleotide sequence ID" value="NZ_LT670848.1"/>
</dbReference>
<protein>
    <submittedName>
        <fullName evidence="3">Sporulation related domain-containing protein</fullName>
    </submittedName>
</protein>
<reference evidence="4" key="1">
    <citation type="submission" date="2016-11" db="EMBL/GenBank/DDBJ databases">
        <authorList>
            <person name="Varghese N."/>
            <person name="Submissions S."/>
        </authorList>
    </citation>
    <scope>NUCLEOTIDE SEQUENCE [LARGE SCALE GENOMIC DNA]</scope>
    <source>
        <strain evidence="4">ACAM 48</strain>
    </source>
</reference>
<sequence length="129" mass="15007">MRKLSINKILLSCFLSGFSFLNLTAQEGQINISEDDKLSKLLELKSEMSQDNEIGDRYKIQLFYGNNGEANDVIKDYRNKFEYSSLIAYEAPNYKVWVGNFRNRLEADRALLKIKESFPSAFIPKPRRK</sequence>
<keyword evidence="1" id="KW-0732">Signal</keyword>
<dbReference type="GO" id="GO:0042834">
    <property type="term" value="F:peptidoglycan binding"/>
    <property type="evidence" value="ECO:0007669"/>
    <property type="project" value="InterPro"/>
</dbReference>
<evidence type="ECO:0000259" key="2">
    <source>
        <dbReference type="Pfam" id="PF05036"/>
    </source>
</evidence>
<gene>
    <name evidence="3" type="ORF">SAMN05878281_2714</name>
</gene>
<dbReference type="Gene3D" id="3.30.70.1070">
    <property type="entry name" value="Sporulation related repeat"/>
    <property type="match status" value="1"/>
</dbReference>
<feature type="signal peptide" evidence="1">
    <location>
        <begin position="1"/>
        <end position="25"/>
    </location>
</feature>
<name>A0A1M7MVL5_9FLAO</name>